<dbReference type="Proteomes" id="UP001456524">
    <property type="component" value="Unassembled WGS sequence"/>
</dbReference>
<name>A0ABR1Y1Z0_9PEZI</name>
<feature type="region of interest" description="Disordered" evidence="2">
    <location>
        <begin position="293"/>
        <end position="324"/>
    </location>
</feature>
<evidence type="ECO:0000313" key="4">
    <source>
        <dbReference type="EMBL" id="KAK8175155.1"/>
    </source>
</evidence>
<feature type="region of interest" description="Disordered" evidence="2">
    <location>
        <begin position="833"/>
        <end position="1084"/>
    </location>
</feature>
<evidence type="ECO:0000256" key="3">
    <source>
        <dbReference type="SAM" id="Phobius"/>
    </source>
</evidence>
<protein>
    <submittedName>
        <fullName evidence="4">Uncharacterized protein</fullName>
    </submittedName>
</protein>
<feature type="compositionally biased region" description="Acidic residues" evidence="2">
    <location>
        <begin position="1118"/>
        <end position="1127"/>
    </location>
</feature>
<evidence type="ECO:0000313" key="5">
    <source>
        <dbReference type="Proteomes" id="UP001456524"/>
    </source>
</evidence>
<feature type="compositionally biased region" description="Basic and acidic residues" evidence="2">
    <location>
        <begin position="431"/>
        <end position="448"/>
    </location>
</feature>
<feature type="compositionally biased region" description="Pro residues" evidence="2">
    <location>
        <begin position="895"/>
        <end position="904"/>
    </location>
</feature>
<dbReference type="EMBL" id="JBBWUH010000002">
    <property type="protein sequence ID" value="KAK8175155.1"/>
    <property type="molecule type" value="Genomic_DNA"/>
</dbReference>
<keyword evidence="1" id="KW-0175">Coiled coil</keyword>
<organism evidence="4 5">
    <name type="scientific">Phyllosticta citrichinensis</name>
    <dbReference type="NCBI Taxonomy" id="1130410"/>
    <lineage>
        <taxon>Eukaryota</taxon>
        <taxon>Fungi</taxon>
        <taxon>Dikarya</taxon>
        <taxon>Ascomycota</taxon>
        <taxon>Pezizomycotina</taxon>
        <taxon>Dothideomycetes</taxon>
        <taxon>Dothideomycetes incertae sedis</taxon>
        <taxon>Botryosphaeriales</taxon>
        <taxon>Phyllostictaceae</taxon>
        <taxon>Phyllosticta</taxon>
    </lineage>
</organism>
<feature type="region of interest" description="Disordered" evidence="2">
    <location>
        <begin position="1371"/>
        <end position="1390"/>
    </location>
</feature>
<reference evidence="4 5" key="1">
    <citation type="journal article" date="2022" name="G3 (Bethesda)">
        <title>Enemy or ally: a genomic approach to elucidate the lifestyle of Phyllosticta citrichinaensis.</title>
        <authorList>
            <person name="Buijs V.A."/>
            <person name="Groenewald J.Z."/>
            <person name="Haridas S."/>
            <person name="LaButti K.M."/>
            <person name="Lipzen A."/>
            <person name="Martin F.M."/>
            <person name="Barry K."/>
            <person name="Grigoriev I.V."/>
            <person name="Crous P.W."/>
            <person name="Seidl M.F."/>
        </authorList>
    </citation>
    <scope>NUCLEOTIDE SEQUENCE [LARGE SCALE GENOMIC DNA]</scope>
    <source>
        <strain evidence="4 5">CBS 129764</strain>
    </source>
</reference>
<feature type="region of interest" description="Disordered" evidence="2">
    <location>
        <begin position="431"/>
        <end position="492"/>
    </location>
</feature>
<keyword evidence="3" id="KW-0472">Membrane</keyword>
<feature type="coiled-coil region" evidence="1">
    <location>
        <begin position="619"/>
        <end position="727"/>
    </location>
</feature>
<feature type="transmembrane region" description="Helical" evidence="3">
    <location>
        <begin position="1317"/>
        <end position="1337"/>
    </location>
</feature>
<keyword evidence="3" id="KW-1133">Transmembrane helix</keyword>
<comment type="caution">
    <text evidence="4">The sequence shown here is derived from an EMBL/GenBank/DDBJ whole genome shotgun (WGS) entry which is preliminary data.</text>
</comment>
<feature type="compositionally biased region" description="Basic and acidic residues" evidence="2">
    <location>
        <begin position="472"/>
        <end position="492"/>
    </location>
</feature>
<keyword evidence="5" id="KW-1185">Reference proteome</keyword>
<feature type="compositionally biased region" description="Basic residues" evidence="2">
    <location>
        <begin position="965"/>
        <end position="975"/>
    </location>
</feature>
<evidence type="ECO:0000256" key="2">
    <source>
        <dbReference type="SAM" id="MobiDB-lite"/>
    </source>
</evidence>
<evidence type="ECO:0000256" key="1">
    <source>
        <dbReference type="SAM" id="Coils"/>
    </source>
</evidence>
<proteinExistence type="predicted"/>
<dbReference type="PANTHER" id="PTHR23159:SF31">
    <property type="entry name" value="CENTROSOME-ASSOCIATED PROTEIN CEP250 ISOFORM X1"/>
    <property type="match status" value="1"/>
</dbReference>
<feature type="compositionally biased region" description="Polar residues" evidence="2">
    <location>
        <begin position="1378"/>
        <end position="1390"/>
    </location>
</feature>
<gene>
    <name evidence="4" type="ORF">IWX90DRAFT_510931</name>
</gene>
<feature type="compositionally biased region" description="Pro residues" evidence="2">
    <location>
        <begin position="932"/>
        <end position="947"/>
    </location>
</feature>
<feature type="region of interest" description="Disordered" evidence="2">
    <location>
        <begin position="223"/>
        <end position="269"/>
    </location>
</feature>
<feature type="compositionally biased region" description="Low complexity" evidence="2">
    <location>
        <begin position="991"/>
        <end position="1003"/>
    </location>
</feature>
<feature type="compositionally biased region" description="Polar residues" evidence="2">
    <location>
        <begin position="877"/>
        <end position="886"/>
    </location>
</feature>
<keyword evidence="3" id="KW-0812">Transmembrane</keyword>
<dbReference type="PRINTS" id="PR01217">
    <property type="entry name" value="PRICHEXTENSN"/>
</dbReference>
<feature type="region of interest" description="Disordered" evidence="2">
    <location>
        <begin position="1104"/>
        <end position="1134"/>
    </location>
</feature>
<feature type="compositionally biased region" description="Polar residues" evidence="2">
    <location>
        <begin position="909"/>
        <end position="920"/>
    </location>
</feature>
<feature type="region of interest" description="Disordered" evidence="2">
    <location>
        <begin position="1223"/>
        <end position="1271"/>
    </location>
</feature>
<feature type="coiled-coil region" evidence="1">
    <location>
        <begin position="511"/>
        <end position="594"/>
    </location>
</feature>
<sequence length="1390" mass="152837">MVEPPLQTLQMAYFVQPVLSSHPPLLHCFCTRWERVHLCSILTLTASSSSTELAFLHFFAFSFCKPVACSSSWHFFPSSSCAALSLSSPTSTYHDALVMSSRKIFPWTRRERRNALRSYRVDGLMPVAMYEPHSGRARAIRKRKKSHRPKPHNIAIPSPRTSFASCFAPPSVLHDAALTSVSSASHLFAAATDMLRSPNLNNVVPPQSVQILPSTQYRANATPSLPGIAELPGSLLQENQGFPGDGDSQDENRPTVTESAGSPRLQGQEPDLATRLAAARKRCLTVNTAAVPTDAMSPGLSTGGTQASRMSRRSGDSRSASYRSSDFMGRRGIHSDNSSMFFMPLTEITEGSSVYGCSEGCSTPSKTSNDPEAPASENFQETVLARNKTIFNLRSQFVNLRKSHKAHIRTLVDAHTKDIEAMKSYIDFLESTRGKSAPDQDQDGEKSVSKPVTADPPELPPFSASSIAPRTPAKDGDSKMNDDGRDSAESAKDFEELAKVKKSLYHANCQIQAMKEQMEDLVAKKDAYKERAVDFEVRVRNNQEIIVDLRDTEYKQESENRRLQDKQKKLKEQLETLQKQHQEHIKNLVQENESAKHYAELLSDQLKSRKGPNDTKTTVAELLTMVESLNKALREKNTRIQELERQNRALQLDHDEMEHKHAAYVARHDEALAREAKKRRKQIEKAKEAETQISGLKTLVEEQGKELQSVQAEYERLRKLLHAELRNQAKEALSRGFIASKPSNNDEYFEQILKDTRKRVQDLIAQESQAKSYEPAFNPYERVEQLEKEIEFHVRDLIHFKREARGFKKEVKRANSKISDLSTSLMAVSAEPSPASALSAPTKQFLLKDSPDRRPNGLGISGPSKSADSPEVFRFPASTQTITAPTTMRGVPHSAPLPPLPPTPSASTFGSLNRSQSNRQLRGEIPVQYTPAPAPPPMAPPPKPPKLYRPDSETLPAPFLQQIPRTKRQPKKHKPPALSITAPPSSQSENTRTTPSPSTYSIPTEHKPTPPLPSATLAPPKSPSGPLHRRTPSERSFGLLSPSSSQPAPPYTSVAASDKPSASPTPSGVTIIPGPPPPPPKKKIIHAPLSLYLTAPAHMSTLDTIRSDSTVDGMSLADGDENEDEDQPLLKPGSPEVLQRSMTASIISGSDEASGSMIGVALGGEEHARYERAPRDERRHGLLPVNRDEHAFESARESRVRESWAREAVEALMADVLARVEENDRVERQKSQRSQRGRGDAAGADAGQRGPRDKSLPSGPDDEDGDGIGRTLRRLGRRRGIDVEGLLSRYSRKGVVMQGLCTRKSSAPHGSSLSKEAIIAIVGVVLGVLVPICGLIVKKLLFRNVAEKPAADISVEERGAGLGYANPVPMNAEHGNEGDTTIMANASLRN</sequence>
<dbReference type="PANTHER" id="PTHR23159">
    <property type="entry name" value="CENTROSOMAL PROTEIN 2"/>
    <property type="match status" value="1"/>
</dbReference>
<accession>A0ABR1Y1Z0</accession>